<dbReference type="InterPro" id="IPR050641">
    <property type="entry name" value="RIFMO-like"/>
</dbReference>
<evidence type="ECO:0000259" key="5">
    <source>
        <dbReference type="Pfam" id="PF01494"/>
    </source>
</evidence>
<organism evidence="6 7">
    <name type="scientific">Aspergillus granulosus</name>
    <dbReference type="NCBI Taxonomy" id="176169"/>
    <lineage>
        <taxon>Eukaryota</taxon>
        <taxon>Fungi</taxon>
        <taxon>Dikarya</taxon>
        <taxon>Ascomycota</taxon>
        <taxon>Pezizomycotina</taxon>
        <taxon>Eurotiomycetes</taxon>
        <taxon>Eurotiomycetidae</taxon>
        <taxon>Eurotiales</taxon>
        <taxon>Aspergillaceae</taxon>
        <taxon>Aspergillus</taxon>
        <taxon>Aspergillus subgen. Nidulantes</taxon>
    </lineage>
</organism>
<dbReference type="Pfam" id="PF01494">
    <property type="entry name" value="FAD_binding_3"/>
    <property type="match status" value="1"/>
</dbReference>
<sequence>MGSLGSIPTDVLIVGAGPVGLCLALDLGRRGIRSLLIERNSGPETELQAKASVIDERTMEFCRLLGVRDDIVNAGYPDDLPGDTVFCTTLNGHYIGRLEMPSARDREEPAEAAEMLRRCPQIWFDPILARAVGRQGMAQVRYGEQVVACSQDESGVICSVKNVEQGTVSEIRARYLVGCDGPGSVVRKSLGIPFEGKDLGYAISAIVRVDFSNYHAFGPAERYMFIGPDGTWGNFTTIDGRDLWRFSVVGGKEPTDLTTFDMDGLLRKALGNDEIGYEIIKVVQWRRSQYTAQRYHQGRVFLAGDAAHTMSPTGGHGLNTGIGDAMTLGWMLQALLEGWGESALAAAYTAERRPIAIRNGAGSTRNFAIWTARKGRDKVLNDGPDAEIQRHALGEDMAANMRQEFQSLGLALGYNYAESPLIVQDGSDAPADDADIYIQTARPGHRAPHVWLEDGRSTIDLFGGKFVLLCFGNEEKGASLVAGAKKIGFPLDTVYLNNENLLKTYERQLILVRPDGMVAWRGDILPGDVDALLNRVRGVSTSNSDRL</sequence>
<keyword evidence="2" id="KW-0285">Flavoprotein</keyword>
<dbReference type="InterPro" id="IPR002938">
    <property type="entry name" value="FAD-bd"/>
</dbReference>
<dbReference type="Gene3D" id="3.40.30.120">
    <property type="match status" value="1"/>
</dbReference>
<keyword evidence="4" id="KW-0560">Oxidoreductase</keyword>
<gene>
    <name evidence="6" type="ORF">BJX63DRAFT_436421</name>
</gene>
<dbReference type="PRINTS" id="PR00420">
    <property type="entry name" value="RNGMNOXGNASE"/>
</dbReference>
<dbReference type="Pfam" id="PF21274">
    <property type="entry name" value="Rng_hyd_C"/>
    <property type="match status" value="1"/>
</dbReference>
<dbReference type="Gene3D" id="3.50.50.60">
    <property type="entry name" value="FAD/NAD(P)-binding domain"/>
    <property type="match status" value="1"/>
</dbReference>
<protein>
    <submittedName>
        <fullName evidence="6">FAD binding domain-containing protein</fullName>
    </submittedName>
</protein>
<reference evidence="6 7" key="1">
    <citation type="submission" date="2024-07" db="EMBL/GenBank/DDBJ databases">
        <title>Section-level genome sequencing and comparative genomics of Aspergillus sections Usti and Cavernicolus.</title>
        <authorList>
            <consortium name="Lawrence Berkeley National Laboratory"/>
            <person name="Nybo J.L."/>
            <person name="Vesth T.C."/>
            <person name="Theobald S."/>
            <person name="Frisvad J.C."/>
            <person name="Larsen T.O."/>
            <person name="Kjaerboelling I."/>
            <person name="Rothschild-Mancinelli K."/>
            <person name="Lyhne E.K."/>
            <person name="Kogle M.E."/>
            <person name="Barry K."/>
            <person name="Clum A."/>
            <person name="Na H."/>
            <person name="Ledsgaard L."/>
            <person name="Lin J."/>
            <person name="Lipzen A."/>
            <person name="Kuo A."/>
            <person name="Riley R."/>
            <person name="Mondo S."/>
            <person name="Labutti K."/>
            <person name="Haridas S."/>
            <person name="Pangalinan J."/>
            <person name="Salamov A.A."/>
            <person name="Simmons B.A."/>
            <person name="Magnuson J.K."/>
            <person name="Chen J."/>
            <person name="Drula E."/>
            <person name="Henrissat B."/>
            <person name="Wiebenga A."/>
            <person name="Lubbers R.J."/>
            <person name="Gomes A.C."/>
            <person name="Makela M.R."/>
            <person name="Stajich J."/>
            <person name="Grigoriev I.V."/>
            <person name="Mortensen U.H."/>
            <person name="De Vries R.P."/>
            <person name="Baker S.E."/>
            <person name="Andersen M.R."/>
        </authorList>
    </citation>
    <scope>NUCLEOTIDE SEQUENCE [LARGE SCALE GENOMIC DNA]</scope>
    <source>
        <strain evidence="6 7">CBS 588.65</strain>
    </source>
</reference>
<dbReference type="PANTHER" id="PTHR43004:SF19">
    <property type="entry name" value="BINDING MONOOXYGENASE, PUTATIVE (JCVI)-RELATED"/>
    <property type="match status" value="1"/>
</dbReference>
<dbReference type="Proteomes" id="UP001610334">
    <property type="component" value="Unassembled WGS sequence"/>
</dbReference>
<dbReference type="InterPro" id="IPR036188">
    <property type="entry name" value="FAD/NAD-bd_sf"/>
</dbReference>
<name>A0ABR4GY65_9EURO</name>
<keyword evidence="7" id="KW-1185">Reference proteome</keyword>
<evidence type="ECO:0000313" key="6">
    <source>
        <dbReference type="EMBL" id="KAL2808099.1"/>
    </source>
</evidence>
<proteinExistence type="predicted"/>
<dbReference type="EMBL" id="JBFXLT010000121">
    <property type="protein sequence ID" value="KAL2808099.1"/>
    <property type="molecule type" value="Genomic_DNA"/>
</dbReference>
<dbReference type="Gene3D" id="3.30.9.10">
    <property type="entry name" value="D-Amino Acid Oxidase, subunit A, domain 2"/>
    <property type="match status" value="1"/>
</dbReference>
<accession>A0ABR4GY65</accession>
<comment type="cofactor">
    <cofactor evidence="1">
        <name>FAD</name>
        <dbReference type="ChEBI" id="CHEBI:57692"/>
    </cofactor>
</comment>
<evidence type="ECO:0000313" key="7">
    <source>
        <dbReference type="Proteomes" id="UP001610334"/>
    </source>
</evidence>
<comment type="caution">
    <text evidence="6">The sequence shown here is derived from an EMBL/GenBank/DDBJ whole genome shotgun (WGS) entry which is preliminary data.</text>
</comment>
<dbReference type="SUPFAM" id="SSF51905">
    <property type="entry name" value="FAD/NAD(P)-binding domain"/>
    <property type="match status" value="1"/>
</dbReference>
<feature type="domain" description="FAD-binding" evidence="5">
    <location>
        <begin position="9"/>
        <end position="357"/>
    </location>
</feature>
<evidence type="ECO:0000256" key="2">
    <source>
        <dbReference type="ARBA" id="ARBA00022630"/>
    </source>
</evidence>
<evidence type="ECO:0000256" key="4">
    <source>
        <dbReference type="ARBA" id="ARBA00023002"/>
    </source>
</evidence>
<dbReference type="NCBIfam" id="NF004780">
    <property type="entry name" value="PRK06126.1"/>
    <property type="match status" value="1"/>
</dbReference>
<evidence type="ECO:0000256" key="3">
    <source>
        <dbReference type="ARBA" id="ARBA00022827"/>
    </source>
</evidence>
<dbReference type="PANTHER" id="PTHR43004">
    <property type="entry name" value="TRK SYSTEM POTASSIUM UPTAKE PROTEIN"/>
    <property type="match status" value="1"/>
</dbReference>
<evidence type="ECO:0000256" key="1">
    <source>
        <dbReference type="ARBA" id="ARBA00001974"/>
    </source>
</evidence>
<keyword evidence="3" id="KW-0274">FAD</keyword>